<organism evidence="1 2">
    <name type="scientific">Frondihabitans peucedani</name>
    <dbReference type="NCBI Taxonomy" id="598626"/>
    <lineage>
        <taxon>Bacteria</taxon>
        <taxon>Bacillati</taxon>
        <taxon>Actinomycetota</taxon>
        <taxon>Actinomycetes</taxon>
        <taxon>Micrococcales</taxon>
        <taxon>Microbacteriaceae</taxon>
        <taxon>Frondihabitans</taxon>
    </lineage>
</organism>
<comment type="caution">
    <text evidence="1">The sequence shown here is derived from an EMBL/GenBank/DDBJ whole genome shotgun (WGS) entry which is preliminary data.</text>
</comment>
<evidence type="ECO:0000313" key="1">
    <source>
        <dbReference type="EMBL" id="GAA4267005.1"/>
    </source>
</evidence>
<sequence length="93" mass="10759">MATTFARRLAAFHFTDGLGWLQLSFPVKHEEIEPKHRDVTPEVTSTRNVDEPKSIFDCRRVHVSEEPTGLPDLTENNWTRGLFDEAGRWTHEP</sequence>
<name>A0ABP8E430_9MICO</name>
<gene>
    <name evidence="1" type="ORF">GCM10022256_26170</name>
</gene>
<dbReference type="Proteomes" id="UP001501594">
    <property type="component" value="Unassembled WGS sequence"/>
</dbReference>
<reference evidence="2" key="1">
    <citation type="journal article" date="2019" name="Int. J. Syst. Evol. Microbiol.">
        <title>The Global Catalogue of Microorganisms (GCM) 10K type strain sequencing project: providing services to taxonomists for standard genome sequencing and annotation.</title>
        <authorList>
            <consortium name="The Broad Institute Genomics Platform"/>
            <consortium name="The Broad Institute Genome Sequencing Center for Infectious Disease"/>
            <person name="Wu L."/>
            <person name="Ma J."/>
        </authorList>
    </citation>
    <scope>NUCLEOTIDE SEQUENCE [LARGE SCALE GENOMIC DNA]</scope>
    <source>
        <strain evidence="2">JCM 17442</strain>
    </source>
</reference>
<proteinExistence type="predicted"/>
<dbReference type="EMBL" id="BAABAU010000003">
    <property type="protein sequence ID" value="GAA4267005.1"/>
    <property type="molecule type" value="Genomic_DNA"/>
</dbReference>
<protein>
    <submittedName>
        <fullName evidence="1">Uncharacterized protein</fullName>
    </submittedName>
</protein>
<keyword evidence="2" id="KW-1185">Reference proteome</keyword>
<evidence type="ECO:0000313" key="2">
    <source>
        <dbReference type="Proteomes" id="UP001501594"/>
    </source>
</evidence>
<accession>A0ABP8E430</accession>